<evidence type="ECO:0008006" key="4">
    <source>
        <dbReference type="Google" id="ProtNLM"/>
    </source>
</evidence>
<organism evidence="2 3">
    <name type="scientific">Clostridium saudiense</name>
    <dbReference type="NCBI Taxonomy" id="1414720"/>
    <lineage>
        <taxon>Bacteria</taxon>
        <taxon>Bacillati</taxon>
        <taxon>Bacillota</taxon>
        <taxon>Clostridia</taxon>
        <taxon>Eubacteriales</taxon>
        <taxon>Clostridiaceae</taxon>
        <taxon>Clostridium</taxon>
    </lineage>
</organism>
<keyword evidence="1" id="KW-1133">Transmembrane helix</keyword>
<dbReference type="EMBL" id="JACJLL010000031">
    <property type="protein sequence ID" value="MBM6819040.1"/>
    <property type="molecule type" value="Genomic_DNA"/>
</dbReference>
<dbReference type="InterPro" id="IPR045691">
    <property type="entry name" value="DUF6056"/>
</dbReference>
<feature type="transmembrane region" description="Helical" evidence="1">
    <location>
        <begin position="12"/>
        <end position="32"/>
    </location>
</feature>
<accession>A0ABS2FEQ2</accession>
<evidence type="ECO:0000313" key="2">
    <source>
        <dbReference type="EMBL" id="MBM6819040.1"/>
    </source>
</evidence>
<gene>
    <name evidence="2" type="ORF">H6A19_06760</name>
</gene>
<feature type="transmembrane region" description="Helical" evidence="1">
    <location>
        <begin position="276"/>
        <end position="292"/>
    </location>
</feature>
<reference evidence="2 3" key="1">
    <citation type="journal article" date="2021" name="Sci. Rep.">
        <title>The distribution of antibiotic resistance genes in chicken gut microbiota commensals.</title>
        <authorList>
            <person name="Juricova H."/>
            <person name="Matiasovicova J."/>
            <person name="Kubasova T."/>
            <person name="Cejkova D."/>
            <person name="Rychlik I."/>
        </authorList>
    </citation>
    <scope>NUCLEOTIDE SEQUENCE [LARGE SCALE GENOMIC DNA]</scope>
    <source>
        <strain evidence="2 3">An435</strain>
    </source>
</reference>
<comment type="caution">
    <text evidence="2">The sequence shown here is derived from an EMBL/GenBank/DDBJ whole genome shotgun (WGS) entry which is preliminary data.</text>
</comment>
<feature type="transmembrane region" description="Helical" evidence="1">
    <location>
        <begin position="148"/>
        <end position="166"/>
    </location>
</feature>
<feature type="transmembrane region" description="Helical" evidence="1">
    <location>
        <begin position="436"/>
        <end position="454"/>
    </location>
</feature>
<evidence type="ECO:0000256" key="1">
    <source>
        <dbReference type="SAM" id="Phobius"/>
    </source>
</evidence>
<feature type="transmembrane region" description="Helical" evidence="1">
    <location>
        <begin position="299"/>
        <end position="317"/>
    </location>
</feature>
<keyword evidence="1" id="KW-0472">Membrane</keyword>
<dbReference type="Proteomes" id="UP000767334">
    <property type="component" value="Unassembled WGS sequence"/>
</dbReference>
<keyword evidence="1" id="KW-0812">Transmembrane</keyword>
<feature type="transmembrane region" description="Helical" evidence="1">
    <location>
        <begin position="409"/>
        <end position="429"/>
    </location>
</feature>
<protein>
    <recommendedName>
        <fullName evidence="4">Beta-carotene 15,15'-monooxygenase</fullName>
    </recommendedName>
</protein>
<dbReference type="Pfam" id="PF19528">
    <property type="entry name" value="DUF6056"/>
    <property type="match status" value="1"/>
</dbReference>
<evidence type="ECO:0000313" key="3">
    <source>
        <dbReference type="Proteomes" id="UP000767334"/>
    </source>
</evidence>
<dbReference type="RefSeq" id="WP_204572127.1">
    <property type="nucleotide sequence ID" value="NZ_JACJLL010000031.1"/>
</dbReference>
<feature type="transmembrane region" description="Helical" evidence="1">
    <location>
        <begin position="380"/>
        <end position="403"/>
    </location>
</feature>
<keyword evidence="3" id="KW-1185">Reference proteome</keyword>
<feature type="transmembrane region" description="Helical" evidence="1">
    <location>
        <begin position="81"/>
        <end position="100"/>
    </location>
</feature>
<sequence length="459" mass="53260">MKKIFKKVFKIENIPYLILALMMFWIFTKVTITSGDDEWFSAILDKSFNGSLLAYLKERYTGWTGRIVIESIMVPMFAYNIWIWRILNTIMTIILALGIYKLIPDKYIKQLSSSKKLLIKSIICISIFSLPDDVFSSAISWITGSYNYLWTMACGILSILPFKYALFNEKFDKRWYVLLVFTVILGCNMEQVSLVVLCFALITNMYVFIRDKKINVGLVIFNIFILINTAILFLAPGNYERANKEIVSWFGQWDMISLPVKLMMGTNLFLQHIFDKNIILIALLVILLNIAIWKKYKSIAIRLLAFIPMGAVIIKFIEIQLNSHNINTDFFMFKLLNIQNLNILNYNEIKIFLPTSILLCVILIIPVIFILVFDKVEMKYFSIILYLAAICSALSISISPTIYASGERVFFVTDILLIISSVLLLNEVLRKWKMNIYVILTFVFISYNSFILYLKNILE</sequence>
<feature type="transmembrane region" description="Helical" evidence="1">
    <location>
        <begin position="351"/>
        <end position="373"/>
    </location>
</feature>
<name>A0ABS2FEQ2_9CLOT</name>
<feature type="transmembrane region" description="Helical" evidence="1">
    <location>
        <begin position="214"/>
        <end position="234"/>
    </location>
</feature>
<feature type="transmembrane region" description="Helical" evidence="1">
    <location>
        <begin position="178"/>
        <end position="202"/>
    </location>
</feature>
<proteinExistence type="predicted"/>